<feature type="domain" description="Tyr recombinase" evidence="2">
    <location>
        <begin position="1"/>
        <end position="112"/>
    </location>
</feature>
<organism evidence="4 6">
    <name type="scientific">Bacillus australimaris</name>
    <dbReference type="NCBI Taxonomy" id="1326968"/>
    <lineage>
        <taxon>Bacteria</taxon>
        <taxon>Bacillati</taxon>
        <taxon>Bacillota</taxon>
        <taxon>Bacilli</taxon>
        <taxon>Bacillales</taxon>
        <taxon>Bacillaceae</taxon>
        <taxon>Bacillus</taxon>
    </lineage>
</organism>
<keyword evidence="1" id="KW-0233">DNA recombination</keyword>
<name>A0ABD4QHA1_9BACI</name>
<gene>
    <name evidence="3" type="ORF">AKG37_06260</name>
    <name evidence="4" type="ORF">KCQ59_08510</name>
</gene>
<dbReference type="SUPFAM" id="SSF56349">
    <property type="entry name" value="DNA breaking-rejoining enzymes"/>
    <property type="match status" value="1"/>
</dbReference>
<comment type="caution">
    <text evidence="4">The sequence shown here is derived from an EMBL/GenBank/DDBJ whole genome shotgun (WGS) entry which is preliminary data.</text>
</comment>
<evidence type="ECO:0000313" key="5">
    <source>
        <dbReference type="Proteomes" id="UP000050272"/>
    </source>
</evidence>
<dbReference type="EMBL" id="LGYN01000012">
    <property type="protein sequence ID" value="KPN14825.1"/>
    <property type="molecule type" value="Genomic_DNA"/>
</dbReference>
<keyword evidence="5" id="KW-1185">Reference proteome</keyword>
<dbReference type="AlphaFoldDB" id="A0ABD4QHA1"/>
<sequence length="134" mass="15737">MDIETMQLFKGLFKTLIPNHYELIFVSPTNPKQVLTNEFVNKILKKTLNDLKIEPVTIHGLRHTHASILLYKKISIYYVSERLGHASIDTTLRYYAHVVKELREEDTKNTLDLFQKMLSLERATSEKFVQNKMK</sequence>
<reference evidence="3 5" key="1">
    <citation type="submission" date="2015-07" db="EMBL/GenBank/DDBJ databases">
        <title>Bacillus zhangzhouensis sp. nov. and Bacillus nanhaiticus sp. nov.</title>
        <authorList>
            <person name="Liu Y."/>
            <person name="Lai Q."/>
            <person name="Shao Z."/>
        </authorList>
    </citation>
    <scope>NUCLEOTIDE SEQUENCE [LARGE SCALE GENOMIC DNA]</scope>
    <source>
        <strain evidence="3 5">NH7I_1</strain>
    </source>
</reference>
<evidence type="ECO:0000313" key="3">
    <source>
        <dbReference type="EMBL" id="KPN14825.1"/>
    </source>
</evidence>
<evidence type="ECO:0000256" key="1">
    <source>
        <dbReference type="ARBA" id="ARBA00023172"/>
    </source>
</evidence>
<accession>A0ABD4QHA1</accession>
<evidence type="ECO:0000313" key="4">
    <source>
        <dbReference type="EMBL" id="MBR8689824.1"/>
    </source>
</evidence>
<evidence type="ECO:0000259" key="2">
    <source>
        <dbReference type="PROSITE" id="PS51898"/>
    </source>
</evidence>
<dbReference type="Proteomes" id="UP000676804">
    <property type="component" value="Unassembled WGS sequence"/>
</dbReference>
<dbReference type="GO" id="GO:0006310">
    <property type="term" value="P:DNA recombination"/>
    <property type="evidence" value="ECO:0007669"/>
    <property type="project" value="UniProtKB-KW"/>
</dbReference>
<protein>
    <submittedName>
        <fullName evidence="4">Tyrosine-type recombinase/integrase</fullName>
    </submittedName>
</protein>
<dbReference type="RefSeq" id="WP_060698525.1">
    <property type="nucleotide sequence ID" value="NZ_JAGQFH010000012.1"/>
</dbReference>
<dbReference type="InterPro" id="IPR013762">
    <property type="entry name" value="Integrase-like_cat_sf"/>
</dbReference>
<proteinExistence type="predicted"/>
<dbReference type="PROSITE" id="PS51898">
    <property type="entry name" value="TYR_RECOMBINASE"/>
    <property type="match status" value="1"/>
</dbReference>
<dbReference type="InterPro" id="IPR011010">
    <property type="entry name" value="DNA_brk_join_enz"/>
</dbReference>
<dbReference type="EMBL" id="JAGQFH010000012">
    <property type="protein sequence ID" value="MBR8689824.1"/>
    <property type="molecule type" value="Genomic_DNA"/>
</dbReference>
<dbReference type="Gene3D" id="1.10.443.10">
    <property type="entry name" value="Intergrase catalytic core"/>
    <property type="match status" value="1"/>
</dbReference>
<evidence type="ECO:0000313" key="6">
    <source>
        <dbReference type="Proteomes" id="UP000676804"/>
    </source>
</evidence>
<dbReference type="InterPro" id="IPR002104">
    <property type="entry name" value="Integrase_catalytic"/>
</dbReference>
<reference evidence="4 6" key="2">
    <citation type="submission" date="2021-04" db="EMBL/GenBank/DDBJ databases">
        <title>Isolation of newly marine bacteria for enzymatic activity.</title>
        <authorList>
            <person name="Hadi W.A.M."/>
            <person name="Nair A.J.J."/>
            <person name="Edwin B.T."/>
        </authorList>
    </citation>
    <scope>NUCLEOTIDE SEQUENCE [LARGE SCALE GENOMIC DNA]</scope>
    <source>
        <strain evidence="4 6">B28A</strain>
    </source>
</reference>
<dbReference type="Proteomes" id="UP000050272">
    <property type="component" value="Unassembled WGS sequence"/>
</dbReference>
<dbReference type="Pfam" id="PF00589">
    <property type="entry name" value="Phage_integrase"/>
    <property type="match status" value="1"/>
</dbReference>